<comment type="caution">
    <text evidence="2">The sequence shown here is derived from an EMBL/GenBank/DDBJ whole genome shotgun (WGS) entry which is preliminary data.</text>
</comment>
<dbReference type="Proteomes" id="UP000050525">
    <property type="component" value="Unassembled WGS sequence"/>
</dbReference>
<gene>
    <name evidence="2" type="ORF">Y1Q_0002268</name>
</gene>
<keyword evidence="3" id="KW-1185">Reference proteome</keyword>
<organism evidence="2 3">
    <name type="scientific">Alligator mississippiensis</name>
    <name type="common">American alligator</name>
    <dbReference type="NCBI Taxonomy" id="8496"/>
    <lineage>
        <taxon>Eukaryota</taxon>
        <taxon>Metazoa</taxon>
        <taxon>Chordata</taxon>
        <taxon>Craniata</taxon>
        <taxon>Vertebrata</taxon>
        <taxon>Euteleostomi</taxon>
        <taxon>Archelosauria</taxon>
        <taxon>Archosauria</taxon>
        <taxon>Crocodylia</taxon>
        <taxon>Alligatoridae</taxon>
        <taxon>Alligatorinae</taxon>
        <taxon>Alligator</taxon>
    </lineage>
</organism>
<feature type="region of interest" description="Disordered" evidence="1">
    <location>
        <begin position="1"/>
        <end position="22"/>
    </location>
</feature>
<evidence type="ECO:0000313" key="2">
    <source>
        <dbReference type="EMBL" id="KYO23631.1"/>
    </source>
</evidence>
<dbReference type="AlphaFoldDB" id="A0A151MGJ8"/>
<evidence type="ECO:0000313" key="3">
    <source>
        <dbReference type="Proteomes" id="UP000050525"/>
    </source>
</evidence>
<evidence type="ECO:0000256" key="1">
    <source>
        <dbReference type="SAM" id="MobiDB-lite"/>
    </source>
</evidence>
<name>A0A151MGJ8_ALLMI</name>
<accession>A0A151MGJ8</accession>
<sequence>MTVEKPPEKCNTQRNELSEESLGEDTFSLFHSTSGLEQQDPVRSLCCQLATGSRPTQKPQEHLSNYLMRRLLVKCSFPLRWGYFSSLQRDCG</sequence>
<protein>
    <submittedName>
        <fullName evidence="2">Uncharacterized protein</fullName>
    </submittedName>
</protein>
<reference evidence="2 3" key="1">
    <citation type="journal article" date="2012" name="Genome Biol.">
        <title>Sequencing three crocodilian genomes to illuminate the evolution of archosaurs and amniotes.</title>
        <authorList>
            <person name="St John J.A."/>
            <person name="Braun E.L."/>
            <person name="Isberg S.R."/>
            <person name="Miles L.G."/>
            <person name="Chong A.Y."/>
            <person name="Gongora J."/>
            <person name="Dalzell P."/>
            <person name="Moran C."/>
            <person name="Bed'hom B."/>
            <person name="Abzhanov A."/>
            <person name="Burgess S.C."/>
            <person name="Cooksey A.M."/>
            <person name="Castoe T.A."/>
            <person name="Crawford N.G."/>
            <person name="Densmore L.D."/>
            <person name="Drew J.C."/>
            <person name="Edwards S.V."/>
            <person name="Faircloth B.C."/>
            <person name="Fujita M.K."/>
            <person name="Greenwold M.J."/>
            <person name="Hoffmann F.G."/>
            <person name="Howard J.M."/>
            <person name="Iguchi T."/>
            <person name="Janes D.E."/>
            <person name="Khan S.Y."/>
            <person name="Kohno S."/>
            <person name="de Koning A.J."/>
            <person name="Lance S.L."/>
            <person name="McCarthy F.M."/>
            <person name="McCormack J.E."/>
            <person name="Merchant M.E."/>
            <person name="Peterson D.G."/>
            <person name="Pollock D.D."/>
            <person name="Pourmand N."/>
            <person name="Raney B.J."/>
            <person name="Roessler K.A."/>
            <person name="Sanford J.R."/>
            <person name="Sawyer R.H."/>
            <person name="Schmidt C.J."/>
            <person name="Triplett E.W."/>
            <person name="Tuberville T.D."/>
            <person name="Venegas-Anaya M."/>
            <person name="Howard J.T."/>
            <person name="Jarvis E.D."/>
            <person name="Guillette L.J.Jr."/>
            <person name="Glenn T.C."/>
            <person name="Green R.E."/>
            <person name="Ray D.A."/>
        </authorList>
    </citation>
    <scope>NUCLEOTIDE SEQUENCE [LARGE SCALE GENOMIC DNA]</scope>
    <source>
        <strain evidence="2">KSC_2009_1</strain>
    </source>
</reference>
<proteinExistence type="predicted"/>
<dbReference type="EMBL" id="AKHW03006178">
    <property type="protein sequence ID" value="KYO23631.1"/>
    <property type="molecule type" value="Genomic_DNA"/>
</dbReference>